<dbReference type="InterPro" id="IPR027417">
    <property type="entry name" value="P-loop_NTPase"/>
</dbReference>
<comment type="caution">
    <text evidence="3">The sequence shown here is derived from an EMBL/GenBank/DDBJ whole genome shotgun (WGS) entry which is preliminary data.</text>
</comment>
<feature type="domain" description="MCM AAA-lid" evidence="2">
    <location>
        <begin position="77"/>
        <end position="171"/>
    </location>
</feature>
<dbReference type="GO" id="GO:0017116">
    <property type="term" value="F:single-stranded DNA helicase activity"/>
    <property type="evidence" value="ECO:0007669"/>
    <property type="project" value="TreeGrafter"/>
</dbReference>
<dbReference type="PANTHER" id="PTHR11630:SF46">
    <property type="entry name" value="DNA REPLICATION LICENSING FACTOR MCM3-RELATED"/>
    <property type="match status" value="1"/>
</dbReference>
<organism evidence="3 4">
    <name type="scientific">Symbiodinium pilosum</name>
    <name type="common">Dinoflagellate</name>
    <dbReference type="NCBI Taxonomy" id="2952"/>
    <lineage>
        <taxon>Eukaryota</taxon>
        <taxon>Sar</taxon>
        <taxon>Alveolata</taxon>
        <taxon>Dinophyceae</taxon>
        <taxon>Suessiales</taxon>
        <taxon>Symbiodiniaceae</taxon>
        <taxon>Symbiodinium</taxon>
    </lineage>
</organism>
<dbReference type="Proteomes" id="UP000649617">
    <property type="component" value="Unassembled WGS sequence"/>
</dbReference>
<dbReference type="GO" id="GO:0003697">
    <property type="term" value="F:single-stranded DNA binding"/>
    <property type="evidence" value="ECO:0007669"/>
    <property type="project" value="TreeGrafter"/>
</dbReference>
<dbReference type="EMBL" id="CAJNIZ010042750">
    <property type="protein sequence ID" value="CAE7636567.1"/>
    <property type="molecule type" value="Genomic_DNA"/>
</dbReference>
<accession>A0A812VR07</accession>
<protein>
    <submittedName>
        <fullName evidence="3">ROA1 protein</fullName>
    </submittedName>
</protein>
<dbReference type="Pfam" id="PF17855">
    <property type="entry name" value="MCM_lid"/>
    <property type="match status" value="1"/>
</dbReference>
<evidence type="ECO:0000259" key="2">
    <source>
        <dbReference type="Pfam" id="PF17855"/>
    </source>
</evidence>
<dbReference type="GO" id="GO:0000727">
    <property type="term" value="P:double-strand break repair via break-induced replication"/>
    <property type="evidence" value="ECO:0007669"/>
    <property type="project" value="TreeGrafter"/>
</dbReference>
<dbReference type="InterPro" id="IPR031327">
    <property type="entry name" value="MCM"/>
</dbReference>
<dbReference type="Gene3D" id="3.40.50.300">
    <property type="entry name" value="P-loop containing nucleotide triphosphate hydrolases"/>
    <property type="match status" value="1"/>
</dbReference>
<evidence type="ECO:0000313" key="4">
    <source>
        <dbReference type="Proteomes" id="UP000649617"/>
    </source>
</evidence>
<gene>
    <name evidence="3" type="primary">ROA1</name>
    <name evidence="3" type="ORF">SPIL2461_LOCUS16790</name>
</gene>
<keyword evidence="4" id="KW-1185">Reference proteome</keyword>
<dbReference type="GO" id="GO:0005634">
    <property type="term" value="C:nucleus"/>
    <property type="evidence" value="ECO:0007669"/>
    <property type="project" value="TreeGrafter"/>
</dbReference>
<evidence type="ECO:0000256" key="1">
    <source>
        <dbReference type="SAM" id="MobiDB-lite"/>
    </source>
</evidence>
<dbReference type="GO" id="GO:0042555">
    <property type="term" value="C:MCM complex"/>
    <property type="evidence" value="ECO:0007669"/>
    <property type="project" value="TreeGrafter"/>
</dbReference>
<dbReference type="GO" id="GO:1902975">
    <property type="term" value="P:mitotic DNA replication initiation"/>
    <property type="evidence" value="ECO:0007669"/>
    <property type="project" value="TreeGrafter"/>
</dbReference>
<dbReference type="PANTHER" id="PTHR11630">
    <property type="entry name" value="DNA REPLICATION LICENSING FACTOR MCM FAMILY MEMBER"/>
    <property type="match status" value="1"/>
</dbReference>
<feature type="region of interest" description="Disordered" evidence="1">
    <location>
        <begin position="221"/>
        <end position="252"/>
    </location>
</feature>
<sequence length="568" mass="64723">MPASFHPAEEDAVTLLAGQHMTRFDGANSKRGVEEVHCSVLERRAKAEANSDEATKVFEDQMPLADDDEAKELVTVDFLQKYIRFAKRLTPILSEEAREYVSEKYVEMRMRFQSGFADLQAENSERKPRLAVTTRTLEALIRLASAHAKLKLRKEFILVEDVEVAYRLMLAAREEEVPDVPAQAAPAQDDQDGFNLAEAETIKLKQSKEWVKAQLELERQMADAKDTRRAAQISEAPEQGEHEPHRASHRASVSSDLRLSAFSIDPAAFAQAEEELAEDEDPVQLEKPALETLDLELVQVVDESGKRLSKFALSAKDRPRFASDHNEGQQAEPGGDMYYFSHVLGNHKAVLDIRDAETALLLQKKRFFILKQKDIAFQLASRGNKDVGGKGEFTPEFLELVKHNFEAVRYSGRVPIQDLDLYFCTLVYGSKSAFTSIHALWDKFEVGEKGYMAKDEWFNLCTRVKTKLPQKVQGEIWDLLAWRSPLQMLKKDFVAGWHIHDLEVKDDLHLKSLMHVLKFDYYRMSVSGLQERMRIRLAEDADVLDLPQARGNDFLSIPFGEGERRFVH</sequence>
<reference evidence="3" key="1">
    <citation type="submission" date="2021-02" db="EMBL/GenBank/DDBJ databases">
        <authorList>
            <person name="Dougan E. K."/>
            <person name="Rhodes N."/>
            <person name="Thang M."/>
            <person name="Chan C."/>
        </authorList>
    </citation>
    <scope>NUCLEOTIDE SEQUENCE</scope>
</reference>
<dbReference type="InterPro" id="IPR041562">
    <property type="entry name" value="MCM_lid"/>
</dbReference>
<name>A0A812VR07_SYMPI</name>
<dbReference type="GO" id="GO:0006271">
    <property type="term" value="P:DNA strand elongation involved in DNA replication"/>
    <property type="evidence" value="ECO:0007669"/>
    <property type="project" value="TreeGrafter"/>
</dbReference>
<dbReference type="AlphaFoldDB" id="A0A812VR07"/>
<proteinExistence type="predicted"/>
<evidence type="ECO:0000313" key="3">
    <source>
        <dbReference type="EMBL" id="CAE7636567.1"/>
    </source>
</evidence>
<dbReference type="OrthoDB" id="422555at2759"/>
<dbReference type="GO" id="GO:0005524">
    <property type="term" value="F:ATP binding"/>
    <property type="evidence" value="ECO:0007669"/>
    <property type="project" value="InterPro"/>
</dbReference>